<keyword evidence="1" id="KW-0732">Signal</keyword>
<evidence type="ECO:0000256" key="1">
    <source>
        <dbReference type="SAM" id="SignalP"/>
    </source>
</evidence>
<proteinExistence type="predicted"/>
<dbReference type="EMBL" id="CAMPGE010019129">
    <property type="protein sequence ID" value="CAI2377485.1"/>
    <property type="molecule type" value="Genomic_DNA"/>
</dbReference>
<feature type="chain" id="PRO_5041912887" evidence="1">
    <location>
        <begin position="23"/>
        <end position="195"/>
    </location>
</feature>
<reference evidence="2" key="1">
    <citation type="submission" date="2023-07" db="EMBL/GenBank/DDBJ databases">
        <authorList>
            <consortium name="AG Swart"/>
            <person name="Singh M."/>
            <person name="Singh A."/>
            <person name="Seah K."/>
            <person name="Emmerich C."/>
        </authorList>
    </citation>
    <scope>NUCLEOTIDE SEQUENCE</scope>
    <source>
        <strain evidence="2">DP1</strain>
    </source>
</reference>
<name>A0AAD1XSH4_EUPCR</name>
<gene>
    <name evidence="2" type="ORF">ECRASSUSDP1_LOCUS18871</name>
</gene>
<accession>A0AAD1XSH4</accession>
<evidence type="ECO:0000313" key="2">
    <source>
        <dbReference type="EMBL" id="CAI2377485.1"/>
    </source>
</evidence>
<dbReference type="AlphaFoldDB" id="A0AAD1XSH4"/>
<feature type="signal peptide" evidence="1">
    <location>
        <begin position="1"/>
        <end position="22"/>
    </location>
</feature>
<comment type="caution">
    <text evidence="2">The sequence shown here is derived from an EMBL/GenBank/DDBJ whole genome shotgun (WGS) entry which is preliminary data.</text>
</comment>
<protein>
    <submittedName>
        <fullName evidence="2">Uncharacterized protein</fullName>
    </submittedName>
</protein>
<keyword evidence="3" id="KW-1185">Reference proteome</keyword>
<evidence type="ECO:0000313" key="3">
    <source>
        <dbReference type="Proteomes" id="UP001295684"/>
    </source>
</evidence>
<dbReference type="Proteomes" id="UP001295684">
    <property type="component" value="Unassembled WGS sequence"/>
</dbReference>
<organism evidence="2 3">
    <name type="scientific">Euplotes crassus</name>
    <dbReference type="NCBI Taxonomy" id="5936"/>
    <lineage>
        <taxon>Eukaryota</taxon>
        <taxon>Sar</taxon>
        <taxon>Alveolata</taxon>
        <taxon>Ciliophora</taxon>
        <taxon>Intramacronucleata</taxon>
        <taxon>Spirotrichea</taxon>
        <taxon>Hypotrichia</taxon>
        <taxon>Euplotida</taxon>
        <taxon>Euplotidae</taxon>
        <taxon>Moneuplotes</taxon>
    </lineage>
</organism>
<sequence length="195" mass="22151">MLPKNVCVLAILIVLFVAVSQASNRHESPLTFGTLKNQALTINNPYKFCTLKTSVMAFFAGTQTDPNGQSSKCVSYFPELLDEWDKIKSKLSTQLLVPTHFFNFWADITSLITRFSLWQTYCTFNTMYGALDHVFSSLEGAFTVLLKYTTYRAEVNEELRKILDNNNKEKCPEMFHSVGKAFSLLFGFNVPQDVV</sequence>